<feature type="signal peptide" evidence="6">
    <location>
        <begin position="1"/>
        <end position="15"/>
    </location>
</feature>
<feature type="transmembrane region" description="Helical" evidence="5">
    <location>
        <begin position="826"/>
        <end position="849"/>
    </location>
</feature>
<evidence type="ECO:0000259" key="7">
    <source>
        <dbReference type="PROSITE" id="PS50011"/>
    </source>
</evidence>
<dbReference type="PROSITE" id="PS00108">
    <property type="entry name" value="PROTEIN_KINASE_ST"/>
    <property type="match status" value="1"/>
</dbReference>
<dbReference type="PANTHER" id="PTHR44329:SF288">
    <property type="entry name" value="MITOGEN-ACTIVATED PROTEIN KINASE KINASE KINASE 20"/>
    <property type="match status" value="1"/>
</dbReference>
<evidence type="ECO:0000256" key="2">
    <source>
        <dbReference type="ARBA" id="ARBA00022741"/>
    </source>
</evidence>
<dbReference type="GO" id="GO:0005524">
    <property type="term" value="F:ATP binding"/>
    <property type="evidence" value="ECO:0007669"/>
    <property type="project" value="UniProtKB-KW"/>
</dbReference>
<evidence type="ECO:0000256" key="1">
    <source>
        <dbReference type="ARBA" id="ARBA00022679"/>
    </source>
</evidence>
<dbReference type="InterPro" id="IPR051681">
    <property type="entry name" value="Ser/Thr_Kinases-Pseudokinases"/>
</dbReference>
<feature type="chain" id="PRO_5035215194" evidence="6">
    <location>
        <begin position="16"/>
        <end position="1179"/>
    </location>
</feature>
<comment type="caution">
    <text evidence="8">The sequence shown here is derived from an EMBL/GenBank/DDBJ whole genome shotgun (WGS) entry which is preliminary data.</text>
</comment>
<dbReference type="InterPro" id="IPR000719">
    <property type="entry name" value="Prot_kinase_dom"/>
</dbReference>
<dbReference type="Gene3D" id="2.130.10.130">
    <property type="entry name" value="Integrin alpha, N-terminal"/>
    <property type="match status" value="1"/>
</dbReference>
<reference evidence="8" key="1">
    <citation type="submission" date="2021-05" db="EMBL/GenBank/DDBJ databases">
        <title>A free-living protist that lacks canonical eukaryotic 1 DNA replication and segregation systems.</title>
        <authorList>
            <person name="Salas-Leiva D.E."/>
            <person name="Tromer E.C."/>
            <person name="Curtis B.A."/>
            <person name="Jerlstrom-Hultqvist J."/>
            <person name="Kolisko M."/>
            <person name="Yi Z."/>
            <person name="Salas-Leiva J.S."/>
            <person name="Gallot-Lavallee L."/>
            <person name="Kops G.J.P.L."/>
            <person name="Archibald J.M."/>
            <person name="Simpson A.G.B."/>
            <person name="Roger A.J."/>
        </authorList>
    </citation>
    <scope>NUCLEOTIDE SEQUENCE</scope>
    <source>
        <strain evidence="8">BICM</strain>
    </source>
</reference>
<dbReference type="SUPFAM" id="SSF56112">
    <property type="entry name" value="Protein kinase-like (PK-like)"/>
    <property type="match status" value="1"/>
</dbReference>
<dbReference type="PROSITE" id="PS50011">
    <property type="entry name" value="PROTEIN_KINASE_DOM"/>
    <property type="match status" value="1"/>
</dbReference>
<gene>
    <name evidence="8" type="ORF">J8273_8537</name>
</gene>
<sequence>MRVAVILALLTTCLCYLTLFSSRIYSVQEQEAAETNLGVSLAFSVDRMALCSLPYTVPDGKASTYMPAYCTVFNHVGDSWLSSEKLVVPADPDQRTDIAPQVALDSDYVVLSTDKVRVSDSSDEFGFWAESASIDGCKWHESAILSGQLLLIMCQDTCMPVHVYRIDGSTYPIPTLEDSGVVLGSHAHAMTVGQNSDFVGIVEESGASWQVNVYSNVPGTTSFALNATLNAPDPASERSIKAIAMATDFVVVTDMAADGYVIYVDVYHFDRATFSWDLIISEMATVPGPDLRDFAYSGLSVAISQGSDTFVALTGNTIIVTYKLTHAAEGWQLDFLSYSEATDSVPKSVAIAQDSMVQVYQSYSAVQSEAGLVTKISMLKLVGDEFDEIGVISGQRASTTGTFAQSFGGGKALVGSPGSAQRREFGTVSLVAASSLDMDGYAQHIWHAIFDSADSGFRQVDTKQLVQSMETTVSAEFGTTISVSNRLMVVGAPGADSGVGAVFFFEDSSSDSTFYEPSMIHGVDIQRKVDPENDTVRRFGSHVLKLDVDEDGNGILVVGSESNALFLWPLGPEAQGLSFLNITAPDGGYNTGFFFGTDADLRDHTLVVGTAHAMFYVFAFDDSWGVLGHRKYVHGIPGPHNSFGRFVRFVETRKTAGYGIAVSYNTFLGKAHDGNCGYAMLYRPNATDASSYMLTDVYTYNGNYDNHECRQIISALDTQDGTIVVADGTIGSPEQLVFFAVDDTSDADGQLWAMTLDLSEYQTVETISWSDQFAIITTSNPTEVYCLFTSAQMFMTFLTYVIVTVLAIFCCGCCVVIVVQMIGLAFISSCVTGCFCVHVVGVTVAGLMLRQQYKRVKRGIIRRRLRKLAKAELTKLGIDSNNRLYSAIWDFFIVPEAVTETEVIASGGFGSVSRAVYQDRVVCVKKLHEAFQSDVTSMNEFAREAKTLVELSHPNVLKFLGATVRLPAIYIVTEFCALGSLSAYVEKKRKAGRLTPLALLDLVIEAADGLAFIHSRGIVHRDIKPDNFFVAIEEKVSRNRIRVKVGDLGLAVNNTTKTMTNIGTMGFAAPELLQRGEYDQKADVFSFAMTIFALFSEELPFADEKSSFAAMKKINDGSRPKPRKALAQLPELQAIVEKMWAQDPADRPTMKAAMAELRELRKEMGSSFRARDKMTCQSI</sequence>
<keyword evidence="5" id="KW-1133">Transmembrane helix</keyword>
<protein>
    <submittedName>
        <fullName evidence="8">ACT-like tyrosine kinase family protein</fullName>
    </submittedName>
</protein>
<dbReference type="SMART" id="SM00220">
    <property type="entry name" value="S_TKc"/>
    <property type="match status" value="1"/>
</dbReference>
<evidence type="ECO:0000256" key="6">
    <source>
        <dbReference type="SAM" id="SignalP"/>
    </source>
</evidence>
<evidence type="ECO:0000256" key="5">
    <source>
        <dbReference type="SAM" id="Phobius"/>
    </source>
</evidence>
<organism evidence="8 9">
    <name type="scientific">Carpediemonas membranifera</name>
    <dbReference type="NCBI Taxonomy" id="201153"/>
    <lineage>
        <taxon>Eukaryota</taxon>
        <taxon>Metamonada</taxon>
        <taxon>Carpediemonas-like organisms</taxon>
        <taxon>Carpediemonas</taxon>
    </lineage>
</organism>
<dbReference type="PANTHER" id="PTHR44329">
    <property type="entry name" value="SERINE/THREONINE-PROTEIN KINASE TNNI3K-RELATED"/>
    <property type="match status" value="1"/>
</dbReference>
<dbReference type="Gene3D" id="3.30.200.20">
    <property type="entry name" value="Phosphorylase Kinase, domain 1"/>
    <property type="match status" value="1"/>
</dbReference>
<evidence type="ECO:0000256" key="4">
    <source>
        <dbReference type="ARBA" id="ARBA00022840"/>
    </source>
</evidence>
<evidence type="ECO:0000313" key="9">
    <source>
        <dbReference type="Proteomes" id="UP000717585"/>
    </source>
</evidence>
<name>A0A8J6DYV5_9EUKA</name>
<dbReference type="InterPro" id="IPR008271">
    <property type="entry name" value="Ser/Thr_kinase_AS"/>
</dbReference>
<keyword evidence="3 8" id="KW-0418">Kinase</keyword>
<keyword evidence="2" id="KW-0547">Nucleotide-binding</keyword>
<proteinExistence type="predicted"/>
<dbReference type="AlphaFoldDB" id="A0A8J6DYV5"/>
<evidence type="ECO:0000256" key="3">
    <source>
        <dbReference type="ARBA" id="ARBA00022777"/>
    </source>
</evidence>
<keyword evidence="6" id="KW-0732">Signal</keyword>
<dbReference type="Gene3D" id="1.10.510.10">
    <property type="entry name" value="Transferase(Phosphotransferase) domain 1"/>
    <property type="match status" value="1"/>
</dbReference>
<accession>A0A8J6DYV5</accession>
<feature type="domain" description="Protein kinase" evidence="7">
    <location>
        <begin position="898"/>
        <end position="1160"/>
    </location>
</feature>
<keyword evidence="1" id="KW-0808">Transferase</keyword>
<dbReference type="InterPro" id="IPR011009">
    <property type="entry name" value="Kinase-like_dom_sf"/>
</dbReference>
<dbReference type="GO" id="GO:0004674">
    <property type="term" value="F:protein serine/threonine kinase activity"/>
    <property type="evidence" value="ECO:0007669"/>
    <property type="project" value="TreeGrafter"/>
</dbReference>
<keyword evidence="9" id="KW-1185">Reference proteome</keyword>
<dbReference type="Pfam" id="PF00069">
    <property type="entry name" value="Pkinase"/>
    <property type="match status" value="1"/>
</dbReference>
<keyword evidence="5" id="KW-0472">Membrane</keyword>
<evidence type="ECO:0000313" key="8">
    <source>
        <dbReference type="EMBL" id="KAG9389858.1"/>
    </source>
</evidence>
<keyword evidence="4" id="KW-0067">ATP-binding</keyword>
<feature type="transmembrane region" description="Helical" evidence="5">
    <location>
        <begin position="797"/>
        <end position="819"/>
    </location>
</feature>
<dbReference type="Proteomes" id="UP000717585">
    <property type="component" value="Unassembled WGS sequence"/>
</dbReference>
<dbReference type="OrthoDB" id="4062651at2759"/>
<dbReference type="EMBL" id="JAHDYR010000067">
    <property type="protein sequence ID" value="KAG9389858.1"/>
    <property type="molecule type" value="Genomic_DNA"/>
</dbReference>
<keyword evidence="5" id="KW-0812">Transmembrane</keyword>
<dbReference type="InterPro" id="IPR028994">
    <property type="entry name" value="Integrin_alpha_N"/>
</dbReference>